<name>A0A3B0Z4P3_9ZZZZ</name>
<proteinExistence type="predicted"/>
<dbReference type="EMBL" id="UOFP01000020">
    <property type="protein sequence ID" value="VAW84000.1"/>
    <property type="molecule type" value="Genomic_DNA"/>
</dbReference>
<organism evidence="1">
    <name type="scientific">hydrothermal vent metagenome</name>
    <dbReference type="NCBI Taxonomy" id="652676"/>
    <lineage>
        <taxon>unclassified sequences</taxon>
        <taxon>metagenomes</taxon>
        <taxon>ecological metagenomes</taxon>
    </lineage>
</organism>
<accession>A0A3B0Z4P3</accession>
<evidence type="ECO:0008006" key="2">
    <source>
        <dbReference type="Google" id="ProtNLM"/>
    </source>
</evidence>
<reference evidence="1" key="1">
    <citation type="submission" date="2018-06" db="EMBL/GenBank/DDBJ databases">
        <authorList>
            <person name="Zhirakovskaya E."/>
        </authorList>
    </citation>
    <scope>NUCLEOTIDE SEQUENCE</scope>
</reference>
<dbReference type="Gene3D" id="3.40.50.2000">
    <property type="entry name" value="Glycogen Phosphorylase B"/>
    <property type="match status" value="1"/>
</dbReference>
<evidence type="ECO:0000313" key="1">
    <source>
        <dbReference type="EMBL" id="VAW84000.1"/>
    </source>
</evidence>
<dbReference type="SUPFAM" id="SSF53756">
    <property type="entry name" value="UDP-Glycosyltransferase/glycogen phosphorylase"/>
    <property type="match status" value="1"/>
</dbReference>
<dbReference type="AlphaFoldDB" id="A0A3B0Z4P3"/>
<sequence length="421" mass="48230">MVTRVALYGNTCNNLYQLAKLLRNELQVDAHLFLPNNADIQNRPESDDPELTDNYPDWIHVGRYRSPIAQYLPMFSPLINDVKNFDYIIFSQKGPSLAPYLKPKTFFLVTGGDLTRAPFYGRTYRWYKSFPAKILGVVRAYWQRTGLRQVDETWVQPFKPLKTALADLGIKTYNREKYFPVILDAPGKVSGTELDDTLSNLRNNWDFLIFNPARMMLDETPDMVATGAWKNNLALLYGFAEFLKTTGATRAAFVFVDKGDGHREKHGRERFLQEADRLGIKDKVISLKPPASQDVYTRAQLFRLYELSDVVGNDYGVGWFGSIVLEGLSMAKPVISYVEESVMHELYGDHPLISVREPDEIADALTRLYKDPDYRFKVGQKGRAWYKKHHSPQGAKRRYIENLEFLKSGDVKPSNGTENSN</sequence>
<gene>
    <name evidence="1" type="ORF">MNBD_GAMMA18-1517</name>
</gene>
<protein>
    <recommendedName>
        <fullName evidence="2">Glycosyl transferase family 1 domain-containing protein</fullName>
    </recommendedName>
</protein>